<keyword evidence="2" id="KW-0378">Hydrolase</keyword>
<keyword evidence="1" id="KW-0812">Transmembrane</keyword>
<feature type="transmembrane region" description="Helical" evidence="1">
    <location>
        <begin position="40"/>
        <end position="60"/>
    </location>
</feature>
<evidence type="ECO:0000256" key="1">
    <source>
        <dbReference type="SAM" id="Phobius"/>
    </source>
</evidence>
<proteinExistence type="predicted"/>
<dbReference type="AlphaFoldDB" id="A0A7W3ITY5"/>
<evidence type="ECO:0000313" key="2">
    <source>
        <dbReference type="EMBL" id="MBA8795203.1"/>
    </source>
</evidence>
<keyword evidence="1" id="KW-0472">Membrane</keyword>
<name>A0A7W3ITY5_9ACTN</name>
<dbReference type="RefSeq" id="WP_220483930.1">
    <property type="nucleotide sequence ID" value="NZ_JACGWT010000004.1"/>
</dbReference>
<evidence type="ECO:0000313" key="3">
    <source>
        <dbReference type="Proteomes" id="UP000523079"/>
    </source>
</evidence>
<sequence length="70" mass="7446">MKPVVRTVLLVVGVVMILVGLLWIGQGANLIPGSFMTGDPTWLVIGIVVAVAGVLLIVGSRGRNRRRSPR</sequence>
<accession>A0A7W3ITY5</accession>
<gene>
    <name evidence="2" type="ORF">FHX74_002831</name>
</gene>
<dbReference type="EMBL" id="JACGWT010000004">
    <property type="protein sequence ID" value="MBA8795203.1"/>
    <property type="molecule type" value="Genomic_DNA"/>
</dbReference>
<keyword evidence="2" id="KW-0645">Protease</keyword>
<dbReference type="GO" id="GO:0006508">
    <property type="term" value="P:proteolysis"/>
    <property type="evidence" value="ECO:0007669"/>
    <property type="project" value="UniProtKB-KW"/>
</dbReference>
<organism evidence="2 3">
    <name type="scientific">Microlunatus kandeliicorticis</name>
    <dbReference type="NCBI Taxonomy" id="1759536"/>
    <lineage>
        <taxon>Bacteria</taxon>
        <taxon>Bacillati</taxon>
        <taxon>Actinomycetota</taxon>
        <taxon>Actinomycetes</taxon>
        <taxon>Propionibacteriales</taxon>
        <taxon>Propionibacteriaceae</taxon>
        <taxon>Microlunatus</taxon>
    </lineage>
</organism>
<reference evidence="2 3" key="1">
    <citation type="submission" date="2020-07" db="EMBL/GenBank/DDBJ databases">
        <title>Sequencing the genomes of 1000 actinobacteria strains.</title>
        <authorList>
            <person name="Klenk H.-P."/>
        </authorList>
    </citation>
    <scope>NUCLEOTIDE SEQUENCE [LARGE SCALE GENOMIC DNA]</scope>
    <source>
        <strain evidence="2 3">DSM 100723</strain>
    </source>
</reference>
<dbReference type="GO" id="GO:0008233">
    <property type="term" value="F:peptidase activity"/>
    <property type="evidence" value="ECO:0007669"/>
    <property type="project" value="UniProtKB-KW"/>
</dbReference>
<protein>
    <submittedName>
        <fullName evidence="2">Membrane protein implicated in regulation of membrane protease activity</fullName>
    </submittedName>
</protein>
<keyword evidence="3" id="KW-1185">Reference proteome</keyword>
<keyword evidence="1" id="KW-1133">Transmembrane helix</keyword>
<feature type="transmembrane region" description="Helical" evidence="1">
    <location>
        <begin position="7"/>
        <end position="28"/>
    </location>
</feature>
<comment type="caution">
    <text evidence="2">The sequence shown here is derived from an EMBL/GenBank/DDBJ whole genome shotgun (WGS) entry which is preliminary data.</text>
</comment>
<dbReference type="Proteomes" id="UP000523079">
    <property type="component" value="Unassembled WGS sequence"/>
</dbReference>